<dbReference type="GO" id="GO:0019369">
    <property type="term" value="P:arachidonate metabolic process"/>
    <property type="evidence" value="ECO:0007669"/>
    <property type="project" value="TreeGrafter"/>
</dbReference>
<gene>
    <name evidence="6" type="ORF">PHLGIDRAFT_202472</name>
</gene>
<dbReference type="OrthoDB" id="630895at2759"/>
<feature type="short sequence motif" description="GXSXG" evidence="4">
    <location>
        <begin position="225"/>
        <end position="229"/>
    </location>
</feature>
<feature type="short sequence motif" description="GXGXXG" evidence="4">
    <location>
        <begin position="187"/>
        <end position="192"/>
    </location>
</feature>
<evidence type="ECO:0000259" key="5">
    <source>
        <dbReference type="PROSITE" id="PS51635"/>
    </source>
</evidence>
<dbReference type="PANTHER" id="PTHR24185:SF1">
    <property type="entry name" value="CALCIUM-INDEPENDENT PHOSPHOLIPASE A2-GAMMA"/>
    <property type="match status" value="1"/>
</dbReference>
<organism evidence="6 7">
    <name type="scientific">Phlebiopsis gigantea (strain 11061_1 CR5-6)</name>
    <name type="common">White-rot fungus</name>
    <name type="synonym">Peniophora gigantea</name>
    <dbReference type="NCBI Taxonomy" id="745531"/>
    <lineage>
        <taxon>Eukaryota</taxon>
        <taxon>Fungi</taxon>
        <taxon>Dikarya</taxon>
        <taxon>Basidiomycota</taxon>
        <taxon>Agaricomycotina</taxon>
        <taxon>Agaricomycetes</taxon>
        <taxon>Polyporales</taxon>
        <taxon>Phanerochaetaceae</taxon>
        <taxon>Phlebiopsis</taxon>
    </lineage>
</organism>
<dbReference type="GO" id="GO:0016020">
    <property type="term" value="C:membrane"/>
    <property type="evidence" value="ECO:0007669"/>
    <property type="project" value="TreeGrafter"/>
</dbReference>
<keyword evidence="7" id="KW-1185">Reference proteome</keyword>
<dbReference type="GO" id="GO:0047499">
    <property type="term" value="F:calcium-independent phospholipase A2 activity"/>
    <property type="evidence" value="ECO:0007669"/>
    <property type="project" value="TreeGrafter"/>
</dbReference>
<dbReference type="InterPro" id="IPR002641">
    <property type="entry name" value="PNPLA_dom"/>
</dbReference>
<sequence>MPFKSQLLPGIYHIRNAGYNSHAVLYNDDEPTSLYSDVLRDPNVTEDPSVPVVEGKKAGPKWRIIVLSNSMYAIFNDSYKTYAIQTDVLSFGPTDSTIRASSHDDNLSRRAWRIEFVSAGQFIVCDYKCSTCWELRSEVLGSPLYISAYVQGRKEQLWMFERVDDVSSNGMPGQGSIPKSLVLSLDGSGLYGISGLIVLERMMQMLADHKDQPLVPSDVFELIGGTSSGGLIAILLGRLGLDCATAWREYANMLANLSPVEHCDLVSHDNYATVLREIVKRYTEQRNARMEAPVKRSGKSSGAGRVNTFVTTMQVRETPRISCIRSYDAPRGDPDSALSYEWMILEAAMATCARHPYSPPLRIQDEIEINKIIPCRDPSLMGHSNPIRMAAAEAECLFGKGDSKTTSVYISLGAGRPASEDFVHAVEHVSRI</sequence>
<feature type="active site" description="Nucleophile" evidence="4">
    <location>
        <position position="227"/>
    </location>
</feature>
<evidence type="ECO:0000256" key="3">
    <source>
        <dbReference type="ARBA" id="ARBA00023098"/>
    </source>
</evidence>
<comment type="caution">
    <text evidence="4">Lacks conserved residue(s) required for the propagation of feature annotation.</text>
</comment>
<dbReference type="AlphaFoldDB" id="A0A0C3S6R5"/>
<dbReference type="InterPro" id="IPR016035">
    <property type="entry name" value="Acyl_Trfase/lysoPLipase"/>
</dbReference>
<evidence type="ECO:0000256" key="1">
    <source>
        <dbReference type="ARBA" id="ARBA00022801"/>
    </source>
</evidence>
<dbReference type="SUPFAM" id="SSF52151">
    <property type="entry name" value="FabD/lysophospholipase-like"/>
    <property type="match status" value="1"/>
</dbReference>
<keyword evidence="2 4" id="KW-0442">Lipid degradation</keyword>
<accession>A0A0C3S6R5</accession>
<dbReference type="STRING" id="745531.A0A0C3S6R5"/>
<reference evidence="6 7" key="1">
    <citation type="journal article" date="2014" name="PLoS Genet.">
        <title>Analysis of the Phlebiopsis gigantea genome, transcriptome and secretome provides insight into its pioneer colonization strategies of wood.</title>
        <authorList>
            <person name="Hori C."/>
            <person name="Ishida T."/>
            <person name="Igarashi K."/>
            <person name="Samejima M."/>
            <person name="Suzuki H."/>
            <person name="Master E."/>
            <person name="Ferreira P."/>
            <person name="Ruiz-Duenas F.J."/>
            <person name="Held B."/>
            <person name="Canessa P."/>
            <person name="Larrondo L.F."/>
            <person name="Schmoll M."/>
            <person name="Druzhinina I.S."/>
            <person name="Kubicek C.P."/>
            <person name="Gaskell J.A."/>
            <person name="Kersten P."/>
            <person name="St John F."/>
            <person name="Glasner J."/>
            <person name="Sabat G."/>
            <person name="Splinter BonDurant S."/>
            <person name="Syed K."/>
            <person name="Yadav J."/>
            <person name="Mgbeahuruike A.C."/>
            <person name="Kovalchuk A."/>
            <person name="Asiegbu F.O."/>
            <person name="Lackner G."/>
            <person name="Hoffmeister D."/>
            <person name="Rencoret J."/>
            <person name="Gutierrez A."/>
            <person name="Sun H."/>
            <person name="Lindquist E."/>
            <person name="Barry K."/>
            <person name="Riley R."/>
            <person name="Grigoriev I.V."/>
            <person name="Henrissat B."/>
            <person name="Kues U."/>
            <person name="Berka R.M."/>
            <person name="Martinez A.T."/>
            <person name="Covert S.F."/>
            <person name="Blanchette R.A."/>
            <person name="Cullen D."/>
        </authorList>
    </citation>
    <scope>NUCLEOTIDE SEQUENCE [LARGE SCALE GENOMIC DNA]</scope>
    <source>
        <strain evidence="6 7">11061_1 CR5-6</strain>
    </source>
</reference>
<feature type="domain" description="PNPLA" evidence="5">
    <location>
        <begin position="183"/>
        <end position="391"/>
    </location>
</feature>
<evidence type="ECO:0000313" key="7">
    <source>
        <dbReference type="Proteomes" id="UP000053257"/>
    </source>
</evidence>
<evidence type="ECO:0000313" key="6">
    <source>
        <dbReference type="EMBL" id="KIP04275.1"/>
    </source>
</evidence>
<dbReference type="EMBL" id="KN840580">
    <property type="protein sequence ID" value="KIP04275.1"/>
    <property type="molecule type" value="Genomic_DNA"/>
</dbReference>
<keyword evidence="1 4" id="KW-0378">Hydrolase</keyword>
<dbReference type="Gene3D" id="3.40.1090.10">
    <property type="entry name" value="Cytosolic phospholipase A2 catalytic domain"/>
    <property type="match status" value="1"/>
</dbReference>
<dbReference type="PROSITE" id="PS51635">
    <property type="entry name" value="PNPLA"/>
    <property type="match status" value="1"/>
</dbReference>
<feature type="active site" description="Proton acceptor" evidence="4">
    <location>
        <position position="377"/>
    </location>
</feature>
<dbReference type="PANTHER" id="PTHR24185">
    <property type="entry name" value="CALCIUM-INDEPENDENT PHOSPHOLIPASE A2-GAMMA"/>
    <property type="match status" value="1"/>
</dbReference>
<keyword evidence="3 4" id="KW-0443">Lipid metabolism</keyword>
<protein>
    <recommendedName>
        <fullName evidence="5">PNPLA domain-containing protein</fullName>
    </recommendedName>
</protein>
<evidence type="ECO:0000256" key="4">
    <source>
        <dbReference type="PROSITE-ProRule" id="PRU01161"/>
    </source>
</evidence>
<dbReference type="GO" id="GO:0046486">
    <property type="term" value="P:glycerolipid metabolic process"/>
    <property type="evidence" value="ECO:0007669"/>
    <property type="project" value="UniProtKB-ARBA"/>
</dbReference>
<dbReference type="HOGENOM" id="CLU_634776_0_0_1"/>
<dbReference type="Proteomes" id="UP000053257">
    <property type="component" value="Unassembled WGS sequence"/>
</dbReference>
<dbReference type="GO" id="GO:0016042">
    <property type="term" value="P:lipid catabolic process"/>
    <property type="evidence" value="ECO:0007669"/>
    <property type="project" value="UniProtKB-UniRule"/>
</dbReference>
<evidence type="ECO:0000256" key="2">
    <source>
        <dbReference type="ARBA" id="ARBA00022963"/>
    </source>
</evidence>
<proteinExistence type="predicted"/>
<name>A0A0C3S6R5_PHLG1</name>